<evidence type="ECO:0000256" key="2">
    <source>
        <dbReference type="PIRSR" id="PIRSR613078-2"/>
    </source>
</evidence>
<dbReference type="Gene3D" id="3.40.50.1240">
    <property type="entry name" value="Phosphoglycerate mutase-like"/>
    <property type="match status" value="1"/>
</dbReference>
<sequence length="249" mass="27254">MDQHSDINDSRSSARKLINHRALMLRHGQSQANVQGVIVSLPVTGCSASGLTEKGKAEAKAAARKLEADLAPGDRVRIYSSDFLRALETAMTIAAALSLSDIDVTIHLTQKLRERFFGDYEGGSTASYQLVWDADARHEPCQHRVESVESVRKRALEAVREADEAATAEEKNERRRVNIGNSGNDDAESHGGSGAELDRRTVLLFVSHGDTLQILQTAFEGTEPWRHRELPPLGNAELRELSTKSCAGI</sequence>
<dbReference type="Proteomes" id="UP001212152">
    <property type="component" value="Unassembled WGS sequence"/>
</dbReference>
<dbReference type="CDD" id="cd07067">
    <property type="entry name" value="HP_PGM_like"/>
    <property type="match status" value="1"/>
</dbReference>
<evidence type="ECO:0000256" key="3">
    <source>
        <dbReference type="SAM" id="MobiDB-lite"/>
    </source>
</evidence>
<evidence type="ECO:0000313" key="4">
    <source>
        <dbReference type="EMBL" id="KAJ3176025.1"/>
    </source>
</evidence>
<dbReference type="PANTHER" id="PTHR47821:SF2">
    <property type="entry name" value="PHOSPHOGLYCERATE MUTASE FAMILY PROTEIN"/>
    <property type="match status" value="1"/>
</dbReference>
<organism evidence="4 5">
    <name type="scientific">Geranomyces variabilis</name>
    <dbReference type="NCBI Taxonomy" id="109894"/>
    <lineage>
        <taxon>Eukaryota</taxon>
        <taxon>Fungi</taxon>
        <taxon>Fungi incertae sedis</taxon>
        <taxon>Chytridiomycota</taxon>
        <taxon>Chytridiomycota incertae sedis</taxon>
        <taxon>Chytridiomycetes</taxon>
        <taxon>Spizellomycetales</taxon>
        <taxon>Powellomycetaceae</taxon>
        <taxon>Geranomyces</taxon>
    </lineage>
</organism>
<dbReference type="GO" id="GO:0003824">
    <property type="term" value="F:catalytic activity"/>
    <property type="evidence" value="ECO:0007669"/>
    <property type="project" value="InterPro"/>
</dbReference>
<dbReference type="PROSITE" id="PS00175">
    <property type="entry name" value="PG_MUTASE"/>
    <property type="match status" value="1"/>
</dbReference>
<feature type="active site" description="Proton donor/acceptor" evidence="1">
    <location>
        <position position="114"/>
    </location>
</feature>
<dbReference type="SUPFAM" id="SSF53254">
    <property type="entry name" value="Phosphoglycerate mutase-like"/>
    <property type="match status" value="1"/>
</dbReference>
<dbReference type="AlphaFoldDB" id="A0AAD5TJ05"/>
<dbReference type="Pfam" id="PF00300">
    <property type="entry name" value="His_Phos_1"/>
    <property type="match status" value="1"/>
</dbReference>
<name>A0AAD5TJ05_9FUNG</name>
<feature type="region of interest" description="Disordered" evidence="3">
    <location>
        <begin position="162"/>
        <end position="194"/>
    </location>
</feature>
<protein>
    <recommendedName>
        <fullName evidence="6">Phosphoglycerate mutase</fullName>
    </recommendedName>
</protein>
<dbReference type="InterPro" id="IPR013078">
    <property type="entry name" value="His_Pase_superF_clade-1"/>
</dbReference>
<dbReference type="InterPro" id="IPR001345">
    <property type="entry name" value="PG/BPGM_mutase_AS"/>
</dbReference>
<evidence type="ECO:0000313" key="5">
    <source>
        <dbReference type="Proteomes" id="UP001212152"/>
    </source>
</evidence>
<dbReference type="PANTHER" id="PTHR47821">
    <property type="entry name" value="PHOSPHOGLYCERATE MUTASE FAMILY PROTEIN"/>
    <property type="match status" value="1"/>
</dbReference>
<feature type="active site" description="Tele-phosphohistidine intermediate" evidence="1">
    <location>
        <position position="27"/>
    </location>
</feature>
<dbReference type="SMART" id="SM00855">
    <property type="entry name" value="PGAM"/>
    <property type="match status" value="1"/>
</dbReference>
<proteinExistence type="predicted"/>
<dbReference type="EMBL" id="JADGJQ010000045">
    <property type="protein sequence ID" value="KAJ3176025.1"/>
    <property type="molecule type" value="Genomic_DNA"/>
</dbReference>
<feature type="binding site" evidence="2">
    <location>
        <position position="85"/>
    </location>
    <ligand>
        <name>substrate</name>
    </ligand>
</feature>
<keyword evidence="5" id="KW-1185">Reference proteome</keyword>
<dbReference type="InterPro" id="IPR029033">
    <property type="entry name" value="His_PPase_superfam"/>
</dbReference>
<feature type="binding site" evidence="2">
    <location>
        <begin position="44"/>
        <end position="45"/>
    </location>
    <ligand>
        <name>substrate</name>
    </ligand>
</feature>
<evidence type="ECO:0008006" key="6">
    <source>
        <dbReference type="Google" id="ProtNLM"/>
    </source>
</evidence>
<gene>
    <name evidence="4" type="ORF">HDU87_005542</name>
</gene>
<reference evidence="4" key="1">
    <citation type="submission" date="2020-05" db="EMBL/GenBank/DDBJ databases">
        <title>Phylogenomic resolution of chytrid fungi.</title>
        <authorList>
            <person name="Stajich J.E."/>
            <person name="Amses K."/>
            <person name="Simmons R."/>
            <person name="Seto K."/>
            <person name="Myers J."/>
            <person name="Bonds A."/>
            <person name="Quandt C.A."/>
            <person name="Barry K."/>
            <person name="Liu P."/>
            <person name="Grigoriev I."/>
            <person name="Longcore J.E."/>
            <person name="James T.Y."/>
        </authorList>
    </citation>
    <scope>NUCLEOTIDE SEQUENCE</scope>
    <source>
        <strain evidence="4">JEL0379</strain>
    </source>
</reference>
<feature type="compositionally biased region" description="Basic and acidic residues" evidence="3">
    <location>
        <begin position="162"/>
        <end position="176"/>
    </location>
</feature>
<accession>A0AAD5TJ05</accession>
<feature type="binding site" evidence="2">
    <location>
        <begin position="26"/>
        <end position="33"/>
    </location>
    <ligand>
        <name>substrate</name>
    </ligand>
</feature>
<comment type="caution">
    <text evidence="4">The sequence shown here is derived from an EMBL/GenBank/DDBJ whole genome shotgun (WGS) entry which is preliminary data.</text>
</comment>
<evidence type="ECO:0000256" key="1">
    <source>
        <dbReference type="PIRSR" id="PIRSR613078-1"/>
    </source>
</evidence>